<gene>
    <name evidence="1" type="ORF">GCM10009858_04790</name>
</gene>
<reference evidence="2" key="1">
    <citation type="journal article" date="2019" name="Int. J. Syst. Evol. Microbiol.">
        <title>The Global Catalogue of Microorganisms (GCM) 10K type strain sequencing project: providing services to taxonomists for standard genome sequencing and annotation.</title>
        <authorList>
            <consortium name="The Broad Institute Genomics Platform"/>
            <consortium name="The Broad Institute Genome Sequencing Center for Infectious Disease"/>
            <person name="Wu L."/>
            <person name="Ma J."/>
        </authorList>
    </citation>
    <scope>NUCLEOTIDE SEQUENCE [LARGE SCALE GENOMIC DNA]</scope>
    <source>
        <strain evidence="2">JCM 16259</strain>
    </source>
</reference>
<name>A0ABP5XX12_9MICO</name>
<evidence type="ECO:0000313" key="1">
    <source>
        <dbReference type="EMBL" id="GAA2470529.1"/>
    </source>
</evidence>
<protein>
    <recommendedName>
        <fullName evidence="3">Nucleotidyltransferase family protein</fullName>
    </recommendedName>
</protein>
<evidence type="ECO:0000313" key="2">
    <source>
        <dbReference type="Proteomes" id="UP001500730"/>
    </source>
</evidence>
<dbReference type="Gene3D" id="3.30.460.40">
    <property type="match status" value="1"/>
</dbReference>
<sequence>MVDVSSRPARLAAELHRRGAQFVVVGSTARWLTAGGGSPRDLDVAVCPVDLPALARALDSLGVRTTVDRLARGGQSHVDTSWGPLDVFVDDALRCRVGTYARGGRTWQLAVLPA</sequence>
<organism evidence="1 2">
    <name type="scientific">Terrabacter carboxydivorans</name>
    <dbReference type="NCBI Taxonomy" id="619730"/>
    <lineage>
        <taxon>Bacteria</taxon>
        <taxon>Bacillati</taxon>
        <taxon>Actinomycetota</taxon>
        <taxon>Actinomycetes</taxon>
        <taxon>Micrococcales</taxon>
        <taxon>Intrasporangiaceae</taxon>
        <taxon>Terrabacter</taxon>
    </lineage>
</organism>
<dbReference type="RefSeq" id="WP_344252610.1">
    <property type="nucleotide sequence ID" value="NZ_BAAARE010000002.1"/>
</dbReference>
<proteinExistence type="predicted"/>
<evidence type="ECO:0008006" key="3">
    <source>
        <dbReference type="Google" id="ProtNLM"/>
    </source>
</evidence>
<dbReference type="EMBL" id="BAAARE010000002">
    <property type="protein sequence ID" value="GAA2470529.1"/>
    <property type="molecule type" value="Genomic_DNA"/>
</dbReference>
<comment type="caution">
    <text evidence="1">The sequence shown here is derived from an EMBL/GenBank/DDBJ whole genome shotgun (WGS) entry which is preliminary data.</text>
</comment>
<accession>A0ABP5XX12</accession>
<keyword evidence="2" id="KW-1185">Reference proteome</keyword>
<dbReference type="Proteomes" id="UP001500730">
    <property type="component" value="Unassembled WGS sequence"/>
</dbReference>